<dbReference type="PANTHER" id="PTHR30372:SF4">
    <property type="entry name" value="LIPID-A-DISACCHARIDE SYNTHASE, MITOCHONDRIAL-RELATED"/>
    <property type="match status" value="1"/>
</dbReference>
<comment type="catalytic activity">
    <reaction evidence="7">
        <text>a lipid X + a UDP-2-N,3-O-bis[(3R)-3-hydroxyacyl]-alpha-D-glucosamine = a lipid A disaccharide + UDP + H(+)</text>
        <dbReference type="Rhea" id="RHEA:67828"/>
        <dbReference type="ChEBI" id="CHEBI:15378"/>
        <dbReference type="ChEBI" id="CHEBI:58223"/>
        <dbReference type="ChEBI" id="CHEBI:137748"/>
        <dbReference type="ChEBI" id="CHEBI:176338"/>
        <dbReference type="ChEBI" id="CHEBI:176343"/>
        <dbReference type="EC" id="2.4.1.182"/>
    </reaction>
</comment>
<evidence type="ECO:0000256" key="3">
    <source>
        <dbReference type="ARBA" id="ARBA00022556"/>
    </source>
</evidence>
<gene>
    <name evidence="8" type="ORF">METZ01_LOCUS71642</name>
</gene>
<keyword evidence="4" id="KW-0328">Glycosyltransferase</keyword>
<evidence type="ECO:0000256" key="7">
    <source>
        <dbReference type="ARBA" id="ARBA00048975"/>
    </source>
</evidence>
<dbReference type="PANTHER" id="PTHR30372">
    <property type="entry name" value="LIPID-A-DISACCHARIDE SYNTHASE"/>
    <property type="match status" value="1"/>
</dbReference>
<dbReference type="GO" id="GO:0009245">
    <property type="term" value="P:lipid A biosynthetic process"/>
    <property type="evidence" value="ECO:0007669"/>
    <property type="project" value="UniProtKB-KW"/>
</dbReference>
<protein>
    <recommendedName>
        <fullName evidence="1">lipid-A-disaccharide synthase</fullName>
        <ecNumber evidence="1">2.4.1.182</ecNumber>
    </recommendedName>
</protein>
<keyword evidence="2" id="KW-0444">Lipid biosynthesis</keyword>
<evidence type="ECO:0000256" key="2">
    <source>
        <dbReference type="ARBA" id="ARBA00022516"/>
    </source>
</evidence>
<dbReference type="EC" id="2.4.1.182" evidence="1"/>
<dbReference type="EMBL" id="UINC01005060">
    <property type="protein sequence ID" value="SVA18788.1"/>
    <property type="molecule type" value="Genomic_DNA"/>
</dbReference>
<keyword evidence="3" id="KW-0441">Lipid A biosynthesis</keyword>
<evidence type="ECO:0000256" key="6">
    <source>
        <dbReference type="ARBA" id="ARBA00023098"/>
    </source>
</evidence>
<dbReference type="InterPro" id="IPR003835">
    <property type="entry name" value="Glyco_trans_19"/>
</dbReference>
<dbReference type="SUPFAM" id="SSF53756">
    <property type="entry name" value="UDP-Glycosyltransferase/glycogen phosphorylase"/>
    <property type="match status" value="1"/>
</dbReference>
<evidence type="ECO:0000256" key="1">
    <source>
        <dbReference type="ARBA" id="ARBA00012687"/>
    </source>
</evidence>
<accession>A0A381TTF9</accession>
<dbReference type="Pfam" id="PF02684">
    <property type="entry name" value="LpxB"/>
    <property type="match status" value="1"/>
</dbReference>
<proteinExistence type="predicted"/>
<keyword evidence="5" id="KW-0808">Transferase</keyword>
<dbReference type="GO" id="GO:0005543">
    <property type="term" value="F:phospholipid binding"/>
    <property type="evidence" value="ECO:0007669"/>
    <property type="project" value="TreeGrafter"/>
</dbReference>
<dbReference type="GO" id="GO:0008915">
    <property type="term" value="F:lipid-A-disaccharide synthase activity"/>
    <property type="evidence" value="ECO:0007669"/>
    <property type="project" value="UniProtKB-EC"/>
</dbReference>
<evidence type="ECO:0000313" key="8">
    <source>
        <dbReference type="EMBL" id="SVA18788.1"/>
    </source>
</evidence>
<evidence type="ECO:0000256" key="5">
    <source>
        <dbReference type="ARBA" id="ARBA00022679"/>
    </source>
</evidence>
<reference evidence="8" key="1">
    <citation type="submission" date="2018-05" db="EMBL/GenBank/DDBJ databases">
        <authorList>
            <person name="Lanie J.A."/>
            <person name="Ng W.-L."/>
            <person name="Kazmierczak K.M."/>
            <person name="Andrzejewski T.M."/>
            <person name="Davidsen T.M."/>
            <person name="Wayne K.J."/>
            <person name="Tettelin H."/>
            <person name="Glass J.I."/>
            <person name="Rusch D."/>
            <person name="Podicherti R."/>
            <person name="Tsui H.-C.T."/>
            <person name="Winkler M.E."/>
        </authorList>
    </citation>
    <scope>NUCLEOTIDE SEQUENCE</scope>
</reference>
<organism evidence="8">
    <name type="scientific">marine metagenome</name>
    <dbReference type="NCBI Taxonomy" id="408172"/>
    <lineage>
        <taxon>unclassified sequences</taxon>
        <taxon>metagenomes</taxon>
        <taxon>ecological metagenomes</taxon>
    </lineage>
</organism>
<dbReference type="NCBIfam" id="TIGR00215">
    <property type="entry name" value="lpxB"/>
    <property type="match status" value="1"/>
</dbReference>
<sequence>MTSKNPLKIFIVAGEESGDLHGSKLVHAINKHTTNIQFTGHGGDRMANENVQIIEHVDDLAIIGFVEVIKHLPYMFKVMGSTVNWLRENNPDRLILIDYPGFNLRLAREAFQLGIPVTYFILPQVWAWKEGRVSILRDSVDQCLSIIPFEQEWFENKDVKTNFIGHPFIELEPPKQTIDQFLSSHNLNHDSPILTLLPGSRQQEINQHWPIYIKAVKMIKSNISNIQVIVGKAPGVTLPNTPDFIKIEENDPQLTMCYGDAALVASGTATLEAAVLDIPMVVSYRFSLPTWIFAKKMVTVSYASMVNLIANEIIVPEFIQSEMTSENLTNAVIPLLNKTPERKKMLLGYEKVRRTLGMPGVYDRAAKAIINRLK</sequence>
<keyword evidence="6" id="KW-0443">Lipid metabolism</keyword>
<evidence type="ECO:0000256" key="4">
    <source>
        <dbReference type="ARBA" id="ARBA00022676"/>
    </source>
</evidence>
<name>A0A381TTF9_9ZZZZ</name>
<dbReference type="GO" id="GO:0016020">
    <property type="term" value="C:membrane"/>
    <property type="evidence" value="ECO:0007669"/>
    <property type="project" value="GOC"/>
</dbReference>
<dbReference type="AlphaFoldDB" id="A0A381TTF9"/>